<keyword evidence="3" id="KW-1185">Reference proteome</keyword>
<reference evidence="1" key="2">
    <citation type="submission" date="2016-05" db="EMBL/GenBank/DDBJ databases">
        <title>Comparative analysis highlights variable genome content of wheat rusts and divergence of the mating loci.</title>
        <authorList>
            <person name="Cuomo C.A."/>
            <person name="Bakkeren G."/>
            <person name="Szabo L."/>
            <person name="Khalil H."/>
            <person name="Joly D."/>
            <person name="Goldberg J."/>
            <person name="Young S."/>
            <person name="Zeng Q."/>
            <person name="Fellers J."/>
        </authorList>
    </citation>
    <scope>NUCLEOTIDE SEQUENCE [LARGE SCALE GENOMIC DNA]</scope>
    <source>
        <strain evidence="1">1-1 BBBD Race 1</strain>
    </source>
</reference>
<dbReference type="EnsemblFungi" id="PTTG_11860-t43_1">
    <property type="protein sequence ID" value="PTTG_11860-t43_1-p1"/>
    <property type="gene ID" value="PTTG_11860"/>
</dbReference>
<organism evidence="1">
    <name type="scientific">Puccinia triticina (isolate 1-1 / race 1 (BBBD))</name>
    <name type="common">Brown leaf rust fungus</name>
    <dbReference type="NCBI Taxonomy" id="630390"/>
    <lineage>
        <taxon>Eukaryota</taxon>
        <taxon>Fungi</taxon>
        <taxon>Dikarya</taxon>
        <taxon>Basidiomycota</taxon>
        <taxon>Pucciniomycotina</taxon>
        <taxon>Pucciniomycetes</taxon>
        <taxon>Pucciniales</taxon>
        <taxon>Pucciniaceae</taxon>
        <taxon>Puccinia</taxon>
    </lineage>
</organism>
<evidence type="ECO:0008006" key="4">
    <source>
        <dbReference type="Google" id="ProtNLM"/>
    </source>
</evidence>
<name>A0A180GN44_PUCT1</name>
<proteinExistence type="predicted"/>
<accession>A0A180GN44</accession>
<dbReference type="VEuPathDB" id="FungiDB:PTTG_11860"/>
<protein>
    <recommendedName>
        <fullName evidence="4">F-box domain-containing protein</fullName>
    </recommendedName>
</protein>
<gene>
    <name evidence="1" type="ORF">PTTG_11860</name>
</gene>
<dbReference type="Gene3D" id="3.80.10.10">
    <property type="entry name" value="Ribonuclease Inhibitor"/>
    <property type="match status" value="1"/>
</dbReference>
<evidence type="ECO:0000313" key="2">
    <source>
        <dbReference type="EnsemblFungi" id="PTTG_11860-t43_1-p1"/>
    </source>
</evidence>
<reference evidence="1" key="1">
    <citation type="submission" date="2009-11" db="EMBL/GenBank/DDBJ databases">
        <authorList>
            <consortium name="The Broad Institute Genome Sequencing Platform"/>
            <person name="Ward D."/>
            <person name="Feldgarden M."/>
            <person name="Earl A."/>
            <person name="Young S.K."/>
            <person name="Zeng Q."/>
            <person name="Koehrsen M."/>
            <person name="Alvarado L."/>
            <person name="Berlin A."/>
            <person name="Bochicchio J."/>
            <person name="Borenstein D."/>
            <person name="Chapman S.B."/>
            <person name="Chen Z."/>
            <person name="Engels R."/>
            <person name="Freedman E."/>
            <person name="Gellesch M."/>
            <person name="Goldberg J."/>
            <person name="Griggs A."/>
            <person name="Gujja S."/>
            <person name="Heilman E."/>
            <person name="Heiman D."/>
            <person name="Hepburn T."/>
            <person name="Howarth C."/>
            <person name="Jen D."/>
            <person name="Larson L."/>
            <person name="Lewis B."/>
            <person name="Mehta T."/>
            <person name="Park D."/>
            <person name="Pearson M."/>
            <person name="Roberts A."/>
            <person name="Saif S."/>
            <person name="Shea T."/>
            <person name="Shenoy N."/>
            <person name="Sisk P."/>
            <person name="Stolte C."/>
            <person name="Sykes S."/>
            <person name="Thomson T."/>
            <person name="Walk T."/>
            <person name="White J."/>
            <person name="Yandava C."/>
            <person name="Izard J."/>
            <person name="Baranova O.V."/>
            <person name="Blanton J.M."/>
            <person name="Tanner A.C."/>
            <person name="Dewhirst F.E."/>
            <person name="Haas B."/>
            <person name="Nusbaum C."/>
            <person name="Birren B."/>
        </authorList>
    </citation>
    <scope>NUCLEOTIDE SEQUENCE [LARGE SCALE GENOMIC DNA]</scope>
    <source>
        <strain evidence="1">1-1 BBBD Race 1</strain>
    </source>
</reference>
<sequence length="434" mass="50278">MTLTITDLPDEVLGQIFKNVFQIYSPKFVSPPTAGEVERMNKWRLGERTRLVTTMRLVCRKWAHWLYKGHLYDTLSFQSSKKSSAFTNQLALAYYSNRLREIPQCRYLKIPQLWTGWQPPPPGKTRYPDFVCLLDRFYKTIVALDIQAVNLFTLHMLTIGRIGQLEKLRFLRLRIDFTTRGKITFRGRSLAADSIPNHYPTDSECLLALLREAKQVVCLDLTDFRPVCSPGSIAENLGDCQFPGIKALKLDVKAGENLTHVGIERIATRLPNLTVLWIGGNGHEESQILVPLFKILREQLEEVFFNDARVMRYILDLRFPKLRVLRLHEWGNNLNDYSRKPMLAEAPLEVLALHCYPFRKRPNISLSAPFQALPHLRRLEFHEASKFPPPSRFKKSCERHGLECVFRDHDDIGEDGRLILDFDSPSVLRNQFMI</sequence>
<dbReference type="EMBL" id="ADAS02000046">
    <property type="protein sequence ID" value="OAV93839.1"/>
    <property type="molecule type" value="Genomic_DNA"/>
</dbReference>
<dbReference type="SUPFAM" id="SSF52047">
    <property type="entry name" value="RNI-like"/>
    <property type="match status" value="1"/>
</dbReference>
<dbReference type="InterPro" id="IPR032675">
    <property type="entry name" value="LRR_dom_sf"/>
</dbReference>
<reference evidence="2 3" key="3">
    <citation type="journal article" date="2017" name="G3 (Bethesda)">
        <title>Comparative analysis highlights variable genome content of wheat rusts and divergence of the mating loci.</title>
        <authorList>
            <person name="Cuomo C.A."/>
            <person name="Bakkeren G."/>
            <person name="Khalil H.B."/>
            <person name="Panwar V."/>
            <person name="Joly D."/>
            <person name="Linning R."/>
            <person name="Sakthikumar S."/>
            <person name="Song X."/>
            <person name="Adiconis X."/>
            <person name="Fan L."/>
            <person name="Goldberg J.M."/>
            <person name="Levin J.Z."/>
            <person name="Young S."/>
            <person name="Zeng Q."/>
            <person name="Anikster Y."/>
            <person name="Bruce M."/>
            <person name="Wang M."/>
            <person name="Yin C."/>
            <person name="McCallum B."/>
            <person name="Szabo L.J."/>
            <person name="Hulbert S."/>
            <person name="Chen X."/>
            <person name="Fellers J.P."/>
        </authorList>
    </citation>
    <scope>NUCLEOTIDE SEQUENCE</scope>
    <source>
        <strain evidence="3">Isolate 1-1 / race 1 (BBBD)</strain>
        <strain evidence="2">isolate 1-1 / race 1 (BBBD)</strain>
    </source>
</reference>
<dbReference type="AlphaFoldDB" id="A0A180GN44"/>
<dbReference type="Proteomes" id="UP000005240">
    <property type="component" value="Unassembled WGS sequence"/>
</dbReference>
<reference evidence="2" key="4">
    <citation type="submission" date="2025-05" db="UniProtKB">
        <authorList>
            <consortium name="EnsemblFungi"/>
        </authorList>
    </citation>
    <scope>IDENTIFICATION</scope>
    <source>
        <strain evidence="2">isolate 1-1 / race 1 (BBBD)</strain>
    </source>
</reference>
<evidence type="ECO:0000313" key="1">
    <source>
        <dbReference type="EMBL" id="OAV93839.1"/>
    </source>
</evidence>
<evidence type="ECO:0000313" key="3">
    <source>
        <dbReference type="Proteomes" id="UP000005240"/>
    </source>
</evidence>